<dbReference type="Proteomes" id="UP000663879">
    <property type="component" value="Unassembled WGS sequence"/>
</dbReference>
<dbReference type="Gene3D" id="3.80.10.10">
    <property type="entry name" value="Ribonuclease Inhibitor"/>
    <property type="match status" value="1"/>
</dbReference>
<dbReference type="OrthoDB" id="10603095at2759"/>
<dbReference type="InterPro" id="IPR032675">
    <property type="entry name" value="LRR_dom_sf"/>
</dbReference>
<dbReference type="EMBL" id="CAJNOC010001450">
    <property type="protein sequence ID" value="CAF0865923.1"/>
    <property type="molecule type" value="Genomic_DNA"/>
</dbReference>
<gene>
    <name evidence="1" type="ORF">OXX778_LOCUS9680</name>
</gene>
<dbReference type="InterPro" id="IPR001611">
    <property type="entry name" value="Leu-rich_rpt"/>
</dbReference>
<keyword evidence="2" id="KW-1185">Reference proteome</keyword>
<evidence type="ECO:0000313" key="1">
    <source>
        <dbReference type="EMBL" id="CAF0865923.1"/>
    </source>
</evidence>
<dbReference type="Pfam" id="PF13855">
    <property type="entry name" value="LRR_8"/>
    <property type="match status" value="1"/>
</dbReference>
<accession>A0A813XEX6</accession>
<dbReference type="AlphaFoldDB" id="A0A813XEX6"/>
<dbReference type="SUPFAM" id="SSF52058">
    <property type="entry name" value="L domain-like"/>
    <property type="match status" value="1"/>
</dbReference>
<organism evidence="1 2">
    <name type="scientific">Brachionus calyciflorus</name>
    <dbReference type="NCBI Taxonomy" id="104777"/>
    <lineage>
        <taxon>Eukaryota</taxon>
        <taxon>Metazoa</taxon>
        <taxon>Spiralia</taxon>
        <taxon>Gnathifera</taxon>
        <taxon>Rotifera</taxon>
        <taxon>Eurotatoria</taxon>
        <taxon>Monogononta</taxon>
        <taxon>Pseudotrocha</taxon>
        <taxon>Ploima</taxon>
        <taxon>Brachionidae</taxon>
        <taxon>Brachionus</taxon>
    </lineage>
</organism>
<reference evidence="1" key="1">
    <citation type="submission" date="2021-02" db="EMBL/GenBank/DDBJ databases">
        <authorList>
            <person name="Nowell W R."/>
        </authorList>
    </citation>
    <scope>NUCLEOTIDE SEQUENCE</scope>
    <source>
        <strain evidence="1">Ploen Becks lab</strain>
    </source>
</reference>
<comment type="caution">
    <text evidence="1">The sequence shown here is derived from an EMBL/GenBank/DDBJ whole genome shotgun (WGS) entry which is preliminary data.</text>
</comment>
<name>A0A813XEX6_9BILA</name>
<proteinExistence type="predicted"/>
<sequence length="235" mass="26945">MEILEINALVLESVSDIELKCLTLSHWQFSKFEPNFFQGLPDLKYLTFINTGLSHVKKDTFSLLKSLEYLSIKHCKVDILEDECLNGLDNLIKLEIETRKMYEEGFKTPNINFDNVSLNNLKKYLRLSDFLITQINFINNFGSDKLEDLNIASAKEKNQVYEQLTDVSPKCSKSTAELIKKNLSKKKNPILCDLCGEYMEGELGLKIHISRWLSICFCNKFSNSIVTGGSMHIAR</sequence>
<protein>
    <submittedName>
        <fullName evidence="1">Uncharacterized protein</fullName>
    </submittedName>
</protein>
<evidence type="ECO:0000313" key="2">
    <source>
        <dbReference type="Proteomes" id="UP000663879"/>
    </source>
</evidence>